<dbReference type="Pfam" id="PF02537">
    <property type="entry name" value="CRCB"/>
    <property type="match status" value="1"/>
</dbReference>
<evidence type="ECO:0000256" key="5">
    <source>
        <dbReference type="ARBA" id="ARBA00022989"/>
    </source>
</evidence>
<gene>
    <name evidence="12 13" type="primary">crcB</name>
    <name evidence="12" type="synonym">fluC</name>
    <name evidence="13" type="ORF">ACFQ4M_07660</name>
</gene>
<keyword evidence="4 12" id="KW-0812">Transmembrane</keyword>
<evidence type="ECO:0000313" key="14">
    <source>
        <dbReference type="Proteomes" id="UP001597158"/>
    </source>
</evidence>
<name>A0ABW3WC48_9RHOO</name>
<feature type="transmembrane region" description="Helical" evidence="12">
    <location>
        <begin position="104"/>
        <end position="125"/>
    </location>
</feature>
<proteinExistence type="inferred from homology"/>
<dbReference type="HAMAP" id="MF_00454">
    <property type="entry name" value="FluC"/>
    <property type="match status" value="1"/>
</dbReference>
<reference evidence="14" key="1">
    <citation type="journal article" date="2019" name="Int. J. Syst. Evol. Microbiol.">
        <title>The Global Catalogue of Microorganisms (GCM) 10K type strain sequencing project: providing services to taxonomists for standard genome sequencing and annotation.</title>
        <authorList>
            <consortium name="The Broad Institute Genomics Platform"/>
            <consortium name="The Broad Institute Genome Sequencing Center for Infectious Disease"/>
            <person name="Wu L."/>
            <person name="Ma J."/>
        </authorList>
    </citation>
    <scope>NUCLEOTIDE SEQUENCE [LARGE SCALE GENOMIC DNA]</scope>
    <source>
        <strain evidence="14">CCUG 48884</strain>
    </source>
</reference>
<keyword evidence="9 12" id="KW-0407">Ion channel</keyword>
<feature type="transmembrane region" description="Helical" evidence="12">
    <location>
        <begin position="68"/>
        <end position="92"/>
    </location>
</feature>
<keyword evidence="6 12" id="KW-0915">Sodium</keyword>
<dbReference type="Proteomes" id="UP001597158">
    <property type="component" value="Unassembled WGS sequence"/>
</dbReference>
<organism evidence="13 14">
    <name type="scientific">Thauera mechernichensis</name>
    <dbReference type="NCBI Taxonomy" id="82788"/>
    <lineage>
        <taxon>Bacteria</taxon>
        <taxon>Pseudomonadati</taxon>
        <taxon>Pseudomonadota</taxon>
        <taxon>Betaproteobacteria</taxon>
        <taxon>Rhodocyclales</taxon>
        <taxon>Zoogloeaceae</taxon>
        <taxon>Thauera</taxon>
    </lineage>
</organism>
<dbReference type="RefSeq" id="WP_002932718.1">
    <property type="nucleotide sequence ID" value="NZ_JARQZE010000008.1"/>
</dbReference>
<dbReference type="NCBIfam" id="TIGR00494">
    <property type="entry name" value="crcB"/>
    <property type="match status" value="1"/>
</dbReference>
<comment type="caution">
    <text evidence="13">The sequence shown here is derived from an EMBL/GenBank/DDBJ whole genome shotgun (WGS) entry which is preliminary data.</text>
</comment>
<evidence type="ECO:0000256" key="11">
    <source>
        <dbReference type="ARBA" id="ARBA00035585"/>
    </source>
</evidence>
<comment type="activity regulation">
    <text evidence="12">Na(+) is not transported, but it plays an essential structural role and its presence is essential for fluoride channel function.</text>
</comment>
<feature type="binding site" evidence="12">
    <location>
        <position position="76"/>
    </location>
    <ligand>
        <name>Na(+)</name>
        <dbReference type="ChEBI" id="CHEBI:29101"/>
        <note>structural</note>
    </ligand>
</feature>
<keyword evidence="8 12" id="KW-0472">Membrane</keyword>
<keyword evidence="14" id="KW-1185">Reference proteome</keyword>
<dbReference type="InterPro" id="IPR003691">
    <property type="entry name" value="FluC"/>
</dbReference>
<keyword evidence="12" id="KW-0479">Metal-binding</keyword>
<evidence type="ECO:0000313" key="13">
    <source>
        <dbReference type="EMBL" id="MFD1263459.1"/>
    </source>
</evidence>
<comment type="subcellular location">
    <subcellularLocation>
        <location evidence="1 12">Cell membrane</location>
        <topology evidence="1 12">Multi-pass membrane protein</topology>
    </subcellularLocation>
</comment>
<keyword evidence="3" id="KW-0997">Cell inner membrane</keyword>
<keyword evidence="2 12" id="KW-1003">Cell membrane</keyword>
<evidence type="ECO:0000256" key="6">
    <source>
        <dbReference type="ARBA" id="ARBA00023053"/>
    </source>
</evidence>
<dbReference type="PANTHER" id="PTHR28259:SF1">
    <property type="entry name" value="FLUORIDE EXPORT PROTEIN 1-RELATED"/>
    <property type="match status" value="1"/>
</dbReference>
<evidence type="ECO:0000256" key="12">
    <source>
        <dbReference type="HAMAP-Rule" id="MF_00454"/>
    </source>
</evidence>
<sequence length="129" mass="13201">MNLAAFAAVGVGAACGAWLRWGLGLWLNPVFALVPLGTLAANLVGGLLMGVALAAVQAWPAMSSALKLLLTTGLLGGLTTFSTFSAEAFHLLQRGALGWLGVHLLTHVLGSLLMTWAGFALFNAVTRGG</sequence>
<comment type="catalytic activity">
    <reaction evidence="11">
        <text>fluoride(in) = fluoride(out)</text>
        <dbReference type="Rhea" id="RHEA:76159"/>
        <dbReference type="ChEBI" id="CHEBI:17051"/>
    </reaction>
    <physiologicalReaction direction="left-to-right" evidence="11">
        <dbReference type="Rhea" id="RHEA:76160"/>
    </physiologicalReaction>
</comment>
<accession>A0ABW3WC48</accession>
<dbReference type="NCBIfam" id="NF010792">
    <property type="entry name" value="PRK14196.1"/>
    <property type="match status" value="1"/>
</dbReference>
<keyword evidence="12" id="KW-0813">Transport</keyword>
<dbReference type="EMBL" id="JBHTMC010000014">
    <property type="protein sequence ID" value="MFD1263459.1"/>
    <property type="molecule type" value="Genomic_DNA"/>
</dbReference>
<keyword evidence="5 12" id="KW-1133">Transmembrane helix</keyword>
<protein>
    <recommendedName>
        <fullName evidence="12">Fluoride-specific ion channel FluC</fullName>
    </recommendedName>
</protein>
<evidence type="ECO:0000256" key="8">
    <source>
        <dbReference type="ARBA" id="ARBA00023136"/>
    </source>
</evidence>
<evidence type="ECO:0000256" key="3">
    <source>
        <dbReference type="ARBA" id="ARBA00022519"/>
    </source>
</evidence>
<comment type="similarity">
    <text evidence="10 12">Belongs to the fluoride channel Fluc/FEX (TC 1.A.43) family.</text>
</comment>
<feature type="binding site" evidence="12">
    <location>
        <position position="79"/>
    </location>
    <ligand>
        <name>Na(+)</name>
        <dbReference type="ChEBI" id="CHEBI:29101"/>
        <note>structural</note>
    </ligand>
</feature>
<feature type="transmembrane region" description="Helical" evidence="12">
    <location>
        <begin position="32"/>
        <end position="56"/>
    </location>
</feature>
<evidence type="ECO:0000256" key="2">
    <source>
        <dbReference type="ARBA" id="ARBA00022475"/>
    </source>
</evidence>
<evidence type="ECO:0000256" key="9">
    <source>
        <dbReference type="ARBA" id="ARBA00023303"/>
    </source>
</evidence>
<evidence type="ECO:0000256" key="4">
    <source>
        <dbReference type="ARBA" id="ARBA00022692"/>
    </source>
</evidence>
<dbReference type="PANTHER" id="PTHR28259">
    <property type="entry name" value="FLUORIDE EXPORT PROTEIN 1-RELATED"/>
    <property type="match status" value="1"/>
</dbReference>
<keyword evidence="7 12" id="KW-0406">Ion transport</keyword>
<comment type="function">
    <text evidence="12">Fluoride-specific ion channel. Important for reducing fluoride concentration in the cell, thus reducing its toxicity.</text>
</comment>
<evidence type="ECO:0000256" key="1">
    <source>
        <dbReference type="ARBA" id="ARBA00004651"/>
    </source>
</evidence>
<evidence type="ECO:0000256" key="7">
    <source>
        <dbReference type="ARBA" id="ARBA00023065"/>
    </source>
</evidence>
<evidence type="ECO:0000256" key="10">
    <source>
        <dbReference type="ARBA" id="ARBA00035120"/>
    </source>
</evidence>